<keyword evidence="5" id="KW-0540">Nuclease</keyword>
<dbReference type="InterPro" id="IPR012340">
    <property type="entry name" value="NA-bd_OB-fold"/>
</dbReference>
<dbReference type="PANTHER" id="PTHR23355:SF37">
    <property type="entry name" value="EXORIBONUCLEASE 2"/>
    <property type="match status" value="1"/>
</dbReference>
<dbReference type="KEGG" id="rfo:REIFOR_02557"/>
<dbReference type="InterPro" id="IPR050180">
    <property type="entry name" value="RNR_Ribonuclease"/>
</dbReference>
<dbReference type="InterPro" id="IPR040476">
    <property type="entry name" value="CSD2"/>
</dbReference>
<keyword evidence="8" id="KW-0694">RNA-binding</keyword>
<evidence type="ECO:0000313" key="10">
    <source>
        <dbReference type="EMBL" id="ATX77682.1"/>
    </source>
</evidence>
<comment type="subcellular location">
    <subcellularLocation>
        <location evidence="2">Cytoplasm</location>
    </subcellularLocation>
</comment>
<sequence>MLDAKSLELLQSLKTDITASKPVLQGLIKGTGKSFGFVTCPNGDEYFVPPDDMAKVLPGDEVTFTVTELADGKTRAELESLVASSIDEFCGIYHVRGKAQGVEPFNSAFSGWLFVPPKQTLEAGNNEMVVAKLRRHPWETGKAQAEIIRLLGSADNNRSWYSLAIQEHRLEETFSAPELAEAEALCQGQLAPQSDYVDLTDRPFVTIDSASTQDMDDALHAQSTGDGWLLSVAIADASLFVTPGSLLDLAARRRLSTTYLPGLTLPMVPEVLANGAMSLQPDCQRPALVFELSIAADGAVTDLRVQTAHVRSRGKLSYADVALWLTDTNLLPADYQQLLPLQQATSAMAGWRRQHGNPMQDRPDYRVRVDNDFRVTAVDKETRDVAREIVEESMIATNASVANWLKADSALFMTHRGFKPDRETELKGLLRDTVAEVANLNGHDLTDFRTIMAAAAGLADFPLLTVLQKRFDRGAWSNSAAAHFGLGLEQYTTVTSPIRKYSDLTTHRLIKAKLLNQPLQIAEDLVSDLNERGNIPRQVGNLIENKLRLQWLAQQPDQVWHATVVHVTAIGLIAQLDDNGASGLIDMRRKKDDYSHDALRMVLKFADHTYQLGEALQVRVARIEDDKMMLALV</sequence>
<evidence type="ECO:0000256" key="7">
    <source>
        <dbReference type="ARBA" id="ARBA00022839"/>
    </source>
</evidence>
<evidence type="ECO:0000256" key="8">
    <source>
        <dbReference type="ARBA" id="ARBA00022884"/>
    </source>
</evidence>
<dbReference type="Proteomes" id="UP000229757">
    <property type="component" value="Chromosome"/>
</dbReference>
<gene>
    <name evidence="10" type="ORF">REIFOR_02557</name>
</gene>
<dbReference type="EC" id="3.1.13.1" evidence="3"/>
<dbReference type="SUPFAM" id="SSF50249">
    <property type="entry name" value="Nucleic acid-binding proteins"/>
    <property type="match status" value="3"/>
</dbReference>
<dbReference type="RefSeq" id="WP_100257925.1">
    <property type="nucleotide sequence ID" value="NZ_CP011797.1"/>
</dbReference>
<dbReference type="InterPro" id="IPR003029">
    <property type="entry name" value="S1_domain"/>
</dbReference>
<dbReference type="Pfam" id="PF17876">
    <property type="entry name" value="CSD2"/>
    <property type="match status" value="1"/>
</dbReference>
<dbReference type="PROSITE" id="PS01175">
    <property type="entry name" value="RIBONUCLEASE_II"/>
    <property type="match status" value="1"/>
</dbReference>
<dbReference type="GO" id="GO:0003723">
    <property type="term" value="F:RNA binding"/>
    <property type="evidence" value="ECO:0007669"/>
    <property type="project" value="UniProtKB-KW"/>
</dbReference>
<dbReference type="InterPro" id="IPR011129">
    <property type="entry name" value="CSD"/>
</dbReference>
<keyword evidence="11" id="KW-1185">Reference proteome</keyword>
<dbReference type="InterPro" id="IPR001900">
    <property type="entry name" value="RNase_II/R"/>
</dbReference>
<dbReference type="NCBIfam" id="TIGR00358">
    <property type="entry name" value="3_prime_RNase"/>
    <property type="match status" value="1"/>
</dbReference>
<proteinExistence type="predicted"/>
<protein>
    <recommendedName>
        <fullName evidence="3">exoribonuclease II</fullName>
        <ecNumber evidence="3">3.1.13.1</ecNumber>
    </recommendedName>
</protein>
<evidence type="ECO:0000256" key="3">
    <source>
        <dbReference type="ARBA" id="ARBA00012163"/>
    </source>
</evidence>
<evidence type="ECO:0000256" key="4">
    <source>
        <dbReference type="ARBA" id="ARBA00022490"/>
    </source>
</evidence>
<dbReference type="PANTHER" id="PTHR23355">
    <property type="entry name" value="RIBONUCLEASE"/>
    <property type="match status" value="1"/>
</dbReference>
<dbReference type="SMART" id="SM00955">
    <property type="entry name" value="RNB"/>
    <property type="match status" value="1"/>
</dbReference>
<dbReference type="GO" id="GO:0008859">
    <property type="term" value="F:exoribonuclease II activity"/>
    <property type="evidence" value="ECO:0007669"/>
    <property type="project" value="UniProtKB-EC"/>
</dbReference>
<comment type="catalytic activity">
    <reaction evidence="1">
        <text>Exonucleolytic cleavage in the 3'- to 5'-direction to yield nucleoside 5'-phosphates.</text>
        <dbReference type="EC" id="3.1.13.1"/>
    </reaction>
</comment>
<dbReference type="OrthoDB" id="9764149at2"/>
<evidence type="ECO:0000256" key="2">
    <source>
        <dbReference type="ARBA" id="ARBA00004496"/>
    </source>
</evidence>
<keyword evidence="7" id="KW-0269">Exonuclease</keyword>
<dbReference type="InterPro" id="IPR004476">
    <property type="entry name" value="RNase_II/RNase_R"/>
</dbReference>
<dbReference type="Gene3D" id="2.40.50.140">
    <property type="entry name" value="Nucleic acid-binding proteins"/>
    <property type="match status" value="1"/>
</dbReference>
<evidence type="ECO:0000256" key="6">
    <source>
        <dbReference type="ARBA" id="ARBA00022801"/>
    </source>
</evidence>
<accession>A0A2K8KST7</accession>
<keyword evidence="4" id="KW-0963">Cytoplasm</keyword>
<evidence type="ECO:0000259" key="9">
    <source>
        <dbReference type="PROSITE" id="PS50126"/>
    </source>
</evidence>
<reference evidence="10 11" key="1">
    <citation type="journal article" date="2017" name="Environ. Microbiol.">
        <title>Genomic and physiological analyses of 'Reinekea forsetii' reveal a versatile opportunistic lifestyle during spring algae blooms.</title>
        <authorList>
            <person name="Avci B."/>
            <person name="Hahnke R.L."/>
            <person name="Chafee M."/>
            <person name="Fischer T."/>
            <person name="Gruber-Vodicka H."/>
            <person name="Tegetmeyer H.E."/>
            <person name="Harder J."/>
            <person name="Fuchs B.M."/>
            <person name="Amann R.I."/>
            <person name="Teeling H."/>
        </authorList>
    </citation>
    <scope>NUCLEOTIDE SEQUENCE [LARGE SCALE GENOMIC DNA]</scope>
    <source>
        <strain evidence="10 11">Hel1_31_D35</strain>
    </source>
</reference>
<dbReference type="InterPro" id="IPR013223">
    <property type="entry name" value="RNase_B_OB_dom"/>
</dbReference>
<dbReference type="EMBL" id="CP011797">
    <property type="protein sequence ID" value="ATX77682.1"/>
    <property type="molecule type" value="Genomic_DNA"/>
</dbReference>
<dbReference type="Pfam" id="PF08206">
    <property type="entry name" value="OB_RNB"/>
    <property type="match status" value="1"/>
</dbReference>
<evidence type="ECO:0000256" key="5">
    <source>
        <dbReference type="ARBA" id="ARBA00022722"/>
    </source>
</evidence>
<dbReference type="GO" id="GO:0005829">
    <property type="term" value="C:cytosol"/>
    <property type="evidence" value="ECO:0007669"/>
    <property type="project" value="TreeGrafter"/>
</dbReference>
<dbReference type="SMART" id="SM00357">
    <property type="entry name" value="CSP"/>
    <property type="match status" value="1"/>
</dbReference>
<dbReference type="AlphaFoldDB" id="A0A2K8KST7"/>
<dbReference type="InterPro" id="IPR022966">
    <property type="entry name" value="RNase_II/R_CS"/>
</dbReference>
<dbReference type="GO" id="GO:0006402">
    <property type="term" value="P:mRNA catabolic process"/>
    <property type="evidence" value="ECO:0007669"/>
    <property type="project" value="TreeGrafter"/>
</dbReference>
<keyword evidence="6 10" id="KW-0378">Hydrolase</keyword>
<dbReference type="PROSITE" id="PS50126">
    <property type="entry name" value="S1"/>
    <property type="match status" value="1"/>
</dbReference>
<evidence type="ECO:0000256" key="1">
    <source>
        <dbReference type="ARBA" id="ARBA00001849"/>
    </source>
</evidence>
<organism evidence="10 11">
    <name type="scientific">Reinekea forsetii</name>
    <dbReference type="NCBI Taxonomy" id="1336806"/>
    <lineage>
        <taxon>Bacteria</taxon>
        <taxon>Pseudomonadati</taxon>
        <taxon>Pseudomonadota</taxon>
        <taxon>Gammaproteobacteria</taxon>
        <taxon>Oceanospirillales</taxon>
        <taxon>Saccharospirillaceae</taxon>
        <taxon>Reinekea</taxon>
    </lineage>
</organism>
<feature type="domain" description="S1 motif" evidence="9">
    <location>
        <begin position="557"/>
        <end position="633"/>
    </location>
</feature>
<evidence type="ECO:0000313" key="11">
    <source>
        <dbReference type="Proteomes" id="UP000229757"/>
    </source>
</evidence>
<dbReference type="Pfam" id="PF00773">
    <property type="entry name" value="RNB"/>
    <property type="match status" value="1"/>
</dbReference>
<name>A0A2K8KST7_9GAMM</name>